<dbReference type="Proteomes" id="UP000037904">
    <property type="component" value="Unassembled WGS sequence"/>
</dbReference>
<keyword evidence="3" id="KW-1185">Reference proteome</keyword>
<feature type="domain" description="Heterokaryon incompatibility" evidence="1">
    <location>
        <begin position="218"/>
        <end position="370"/>
    </location>
</feature>
<evidence type="ECO:0000313" key="3">
    <source>
        <dbReference type="Proteomes" id="UP000037904"/>
    </source>
</evidence>
<dbReference type="AlphaFoldDB" id="A0A0N0V6F1"/>
<proteinExistence type="predicted"/>
<dbReference type="PANTHER" id="PTHR33112:SF16">
    <property type="entry name" value="HETEROKARYON INCOMPATIBILITY DOMAIN-CONTAINING PROTEIN"/>
    <property type="match status" value="1"/>
</dbReference>
<dbReference type="Pfam" id="PF06985">
    <property type="entry name" value="HET"/>
    <property type="match status" value="1"/>
</dbReference>
<sequence length="726" mass="82663">MSRSCTDCQIILHAIDQIFSDGLNNKPDSDPLSPFTTGRFTSGLKGWEKAATEGTCALCKTTYFCHSTEKTKEVHDEIERNDPFLWELSGACFDGWVRLALYTDRGGWIGTNPIFQKLSMTREEAHQLEALGGHAGTSTWGPRAAWSLRDWLEGCITSHDECQTLPNSSLPIRLVDVIPSGAGPKPPAPTDHINALSVDAMPHVKILPTAGLSKDTRYLTLSHCWGKSVPIKLLNETRALYEKQIPIEDLLKTDAKVFREAIWVTRCLGYQYLWIDALCINQEDGDEKATEVARMDQIYSGGAANLSATSASCGAEGMIFTREDNLYELFPCDWKMVEMGQEKNDYLVAYVDENELGEEPTNKRAWVFQERILAPRVIHFCKNKIFRECSKEQMDELQDYVPWINIPKQASQAHVNLDLYKGFDGLEEEQILYHQFRCRLELYSRSALTFPQDRLPSVAGISKAIGRYMGLGEDQYFAGLWKNDLPKALLWQTDYTLGNRNWDPEHAGYISPSWSWAGCEALDIRHKLDTPPFEDLVQITNIWTVPSTSRGSRFGKVSDGGLTLKGRLFEIHRKRIGDGFLISIQDGDVDLRDELYFESRSIQTTRETAESPEGSLKEVNIYWDRYAKDRERVSLPLWQVDASLDSVPWDAVDPEILYFLPISQFQYEERARTRIPMAGLVLQRENKTGRYARVGLFDTEAPKWHGSNHELRMRLLKGRMVELTII</sequence>
<dbReference type="InterPro" id="IPR010730">
    <property type="entry name" value="HET"/>
</dbReference>
<dbReference type="PANTHER" id="PTHR33112">
    <property type="entry name" value="DOMAIN PROTEIN, PUTATIVE-RELATED"/>
    <property type="match status" value="1"/>
</dbReference>
<dbReference type="OrthoDB" id="10029326at2759"/>
<protein>
    <submittedName>
        <fullName evidence="2">Heterokaryon incompatibility protein</fullName>
    </submittedName>
</protein>
<organism evidence="2 3">
    <name type="scientific">Fusarium langsethiae</name>
    <dbReference type="NCBI Taxonomy" id="179993"/>
    <lineage>
        <taxon>Eukaryota</taxon>
        <taxon>Fungi</taxon>
        <taxon>Dikarya</taxon>
        <taxon>Ascomycota</taxon>
        <taxon>Pezizomycotina</taxon>
        <taxon>Sordariomycetes</taxon>
        <taxon>Hypocreomycetidae</taxon>
        <taxon>Hypocreales</taxon>
        <taxon>Nectriaceae</taxon>
        <taxon>Fusarium</taxon>
    </lineage>
</organism>
<name>A0A0N0V6F1_FUSLA</name>
<evidence type="ECO:0000313" key="2">
    <source>
        <dbReference type="EMBL" id="KPA40204.1"/>
    </source>
</evidence>
<comment type="caution">
    <text evidence="2">The sequence shown here is derived from an EMBL/GenBank/DDBJ whole genome shotgun (WGS) entry which is preliminary data.</text>
</comment>
<accession>A0A0N0V6F1</accession>
<gene>
    <name evidence="2" type="ORF">FLAG1_06951</name>
</gene>
<evidence type="ECO:0000259" key="1">
    <source>
        <dbReference type="Pfam" id="PF06985"/>
    </source>
</evidence>
<dbReference type="EMBL" id="JXCE01000148">
    <property type="protein sequence ID" value="KPA40204.1"/>
    <property type="molecule type" value="Genomic_DNA"/>
</dbReference>
<reference evidence="2 3" key="1">
    <citation type="submission" date="2015-04" db="EMBL/GenBank/DDBJ databases">
        <title>The draft genome sequence of Fusarium langsethiae, a T-2/HT-2 mycotoxin producer.</title>
        <authorList>
            <person name="Lysoe E."/>
            <person name="Divon H.H."/>
            <person name="Terzi V."/>
            <person name="Orru L."/>
            <person name="Lamontanara A."/>
            <person name="Kolseth A.-K."/>
            <person name="Frandsen R.J."/>
            <person name="Nielsen K."/>
            <person name="Thrane U."/>
        </authorList>
    </citation>
    <scope>NUCLEOTIDE SEQUENCE [LARGE SCALE GENOMIC DNA]</scope>
    <source>
        <strain evidence="2 3">Fl201059</strain>
    </source>
</reference>